<organism evidence="1 2">
    <name type="scientific">Kutzneria buriramensis</name>
    <dbReference type="NCBI Taxonomy" id="1045776"/>
    <lineage>
        <taxon>Bacteria</taxon>
        <taxon>Bacillati</taxon>
        <taxon>Actinomycetota</taxon>
        <taxon>Actinomycetes</taxon>
        <taxon>Pseudonocardiales</taxon>
        <taxon>Pseudonocardiaceae</taxon>
        <taxon>Kutzneria</taxon>
    </lineage>
</organism>
<evidence type="ECO:0008006" key="3">
    <source>
        <dbReference type="Google" id="ProtNLM"/>
    </source>
</evidence>
<keyword evidence="2" id="KW-1185">Reference proteome</keyword>
<reference evidence="1 2" key="1">
    <citation type="submission" date="2018-08" db="EMBL/GenBank/DDBJ databases">
        <title>Genomic Encyclopedia of Archaeal and Bacterial Type Strains, Phase II (KMG-II): from individual species to whole genera.</title>
        <authorList>
            <person name="Goeker M."/>
        </authorList>
    </citation>
    <scope>NUCLEOTIDE SEQUENCE [LARGE SCALE GENOMIC DNA]</scope>
    <source>
        <strain evidence="1 2">DSM 45791</strain>
    </source>
</reference>
<evidence type="ECO:0000313" key="2">
    <source>
        <dbReference type="Proteomes" id="UP000256269"/>
    </source>
</evidence>
<evidence type="ECO:0000313" key="1">
    <source>
        <dbReference type="EMBL" id="REH42892.1"/>
    </source>
</evidence>
<proteinExistence type="predicted"/>
<dbReference type="OrthoDB" id="3290158at2"/>
<protein>
    <recommendedName>
        <fullName evidence="3">FhuF-like iron-sulfur protein</fullName>
    </recommendedName>
</protein>
<name>A0A3E0HE25_9PSEU</name>
<comment type="caution">
    <text evidence="1">The sequence shown here is derived from an EMBL/GenBank/DDBJ whole genome shotgun (WGS) entry which is preliminary data.</text>
</comment>
<sequence length="213" mass="22978">MADRVLPGTALADPVEMARFVADNRRRWSTSDGRVAGTLWWYSTSSVVLTSLLVRLAEIDLAADPSLERLRVHIGEDGRVMNVHPTGLLADTEELPAALRSSLDAVLGTLSSVSGVRLPPLWALTTDAIANTLLRAWRELGDASKGVAQAEWLVGGMGTGLPPARFVTIEGKPLVRRVSCCLIDRAGFAPCASCPHQDPAARHQRMLEASRHL</sequence>
<dbReference type="RefSeq" id="WP_116177669.1">
    <property type="nucleotide sequence ID" value="NZ_CP144375.1"/>
</dbReference>
<accession>A0A3E0HE25</accession>
<gene>
    <name evidence="1" type="ORF">BCF44_110396</name>
</gene>
<dbReference type="Proteomes" id="UP000256269">
    <property type="component" value="Unassembled WGS sequence"/>
</dbReference>
<dbReference type="EMBL" id="QUNO01000010">
    <property type="protein sequence ID" value="REH42892.1"/>
    <property type="molecule type" value="Genomic_DNA"/>
</dbReference>
<dbReference type="AlphaFoldDB" id="A0A3E0HE25"/>